<keyword evidence="2" id="KW-0012">Acyltransferase</keyword>
<dbReference type="GO" id="GO:0016787">
    <property type="term" value="F:hydrolase activity"/>
    <property type="evidence" value="ECO:0007669"/>
    <property type="project" value="UniProtKB-KW"/>
</dbReference>
<dbReference type="OrthoDB" id="7208816at2"/>
<sequence>MAGRPASDPCRDGPDRPWRAASARLSGGVSMHSFVTAWAQWASRLAAAPDRQQKLAVQARDSFARLISDAVLPRTEGEPPFAPGPHDHRFDHPDWQKPPFRMWQQGFLAIEDWWDAATDSLPGLDRQDARRARFMARQMLDVMSPSNCLALNPEIIAASVASGGQNLVRGLQGMAHDLGQILTQSPDPVPDGFDVGTVLAATPGRVVLRTDLFELIRYAPKTAQVWAEPVLIVPACIMKYYVLDLSARNSLVRDLVAKGFTVFLISWVNPTAAQASLSLDDYRRDGVMAALQAVTKILPGPKVHAVGYCLGGTMLAIAAACMAREGDDRLASITLMAAQIDFAETGELLLFADEVQVSRVEDLMAARGAIDRPKRARTFSVIRSDDLIWTRAMRRYFLGEEDHSTDMGVWLADPTRLPATMHSQYLRRLFLGNRLSTNRFEVEGEVISMTDLRAPMFVIATETDHIAPWQSVYKTQLFTVCDLTFVLTNGGHTSGIINPPGAEGAHHRWSHRPAHGPYTDPEAWLAQAPLQDGSWWPRWQDWLADHSSTRVPPRTAKTKDLGAAPGSYVFQA</sequence>
<dbReference type="EMBL" id="SUNI01000011">
    <property type="protein sequence ID" value="TJZ91310.1"/>
    <property type="molecule type" value="Genomic_DNA"/>
</dbReference>
<feature type="domain" description="Poly-beta-hydroxybutyrate polymerase N-terminal" evidence="4">
    <location>
        <begin position="15"/>
        <end position="50"/>
    </location>
</feature>
<dbReference type="GO" id="GO:0016746">
    <property type="term" value="F:acyltransferase activity"/>
    <property type="evidence" value="ECO:0007669"/>
    <property type="project" value="UniProtKB-KW"/>
</dbReference>
<proteinExistence type="predicted"/>
<accession>A0A4U0RA19</accession>
<reference evidence="5 6" key="1">
    <citation type="submission" date="2019-04" db="EMBL/GenBank/DDBJ databases">
        <authorList>
            <person name="Li J."/>
        </authorList>
    </citation>
    <scope>NUCLEOTIDE SEQUENCE [LARGE SCALE GENOMIC DNA]</scope>
    <source>
        <strain evidence="5 6">KCTC 42687</strain>
    </source>
</reference>
<evidence type="ECO:0000256" key="1">
    <source>
        <dbReference type="ARBA" id="ARBA00022679"/>
    </source>
</evidence>
<feature type="domain" description="Poly-beta-hydroxybutyrate polymerase N-terminal" evidence="3">
    <location>
        <begin position="87"/>
        <end position="253"/>
    </location>
</feature>
<keyword evidence="6" id="KW-1185">Reference proteome</keyword>
<evidence type="ECO:0000313" key="5">
    <source>
        <dbReference type="EMBL" id="TJZ91310.1"/>
    </source>
</evidence>
<dbReference type="InterPro" id="IPR029058">
    <property type="entry name" value="AB_hydrolase_fold"/>
</dbReference>
<protein>
    <submittedName>
        <fullName evidence="5">Alpha/beta fold hydrolase</fullName>
    </submittedName>
</protein>
<gene>
    <name evidence="5" type="ORF">FA743_12370</name>
</gene>
<keyword evidence="5" id="KW-0378">Hydrolase</keyword>
<evidence type="ECO:0000259" key="4">
    <source>
        <dbReference type="Pfam" id="PF12551"/>
    </source>
</evidence>
<organism evidence="5 6">
    <name type="scientific">Paracoccus gahaiensis</name>
    <dbReference type="NCBI Taxonomy" id="1706839"/>
    <lineage>
        <taxon>Bacteria</taxon>
        <taxon>Pseudomonadati</taxon>
        <taxon>Pseudomonadota</taxon>
        <taxon>Alphaproteobacteria</taxon>
        <taxon>Rhodobacterales</taxon>
        <taxon>Paracoccaceae</taxon>
        <taxon>Paracoccus</taxon>
    </lineage>
</organism>
<name>A0A4U0RA19_9RHOB</name>
<dbReference type="PANTHER" id="PTHR36837:SF5">
    <property type="entry name" value="POLY-3-HYDROXYBUTYRATE SYNTHASE"/>
    <property type="match status" value="1"/>
</dbReference>
<comment type="caution">
    <text evidence="5">The sequence shown here is derived from an EMBL/GenBank/DDBJ whole genome shotgun (WGS) entry which is preliminary data.</text>
</comment>
<dbReference type="Proteomes" id="UP000309747">
    <property type="component" value="Unassembled WGS sequence"/>
</dbReference>
<evidence type="ECO:0000256" key="2">
    <source>
        <dbReference type="ARBA" id="ARBA00023315"/>
    </source>
</evidence>
<dbReference type="PANTHER" id="PTHR36837">
    <property type="entry name" value="POLY(3-HYDROXYALKANOATE) POLYMERASE SUBUNIT PHAC"/>
    <property type="match status" value="1"/>
</dbReference>
<dbReference type="InterPro" id="IPR051321">
    <property type="entry name" value="PHA/PHB_synthase"/>
</dbReference>
<dbReference type="InterPro" id="IPR022211">
    <property type="entry name" value="PHBC_N"/>
</dbReference>
<evidence type="ECO:0000259" key="3">
    <source>
        <dbReference type="Pfam" id="PF07167"/>
    </source>
</evidence>
<dbReference type="InterPro" id="IPR010941">
    <property type="entry name" value="PhaC_N"/>
</dbReference>
<dbReference type="GO" id="GO:0042619">
    <property type="term" value="P:poly-hydroxybutyrate biosynthetic process"/>
    <property type="evidence" value="ECO:0007669"/>
    <property type="project" value="InterPro"/>
</dbReference>
<dbReference type="SUPFAM" id="SSF53474">
    <property type="entry name" value="alpha/beta-Hydrolases"/>
    <property type="match status" value="1"/>
</dbReference>
<dbReference type="Gene3D" id="3.40.50.1820">
    <property type="entry name" value="alpha/beta hydrolase"/>
    <property type="match status" value="1"/>
</dbReference>
<dbReference type="AlphaFoldDB" id="A0A4U0RA19"/>
<dbReference type="Pfam" id="PF07167">
    <property type="entry name" value="PhaC_N"/>
    <property type="match status" value="1"/>
</dbReference>
<keyword evidence="1" id="KW-0808">Transferase</keyword>
<evidence type="ECO:0000313" key="6">
    <source>
        <dbReference type="Proteomes" id="UP000309747"/>
    </source>
</evidence>
<dbReference type="Pfam" id="PF12551">
    <property type="entry name" value="PHBC_N"/>
    <property type="match status" value="1"/>
</dbReference>